<evidence type="ECO:0000313" key="17">
    <source>
        <dbReference type="Proteomes" id="UP000516437"/>
    </source>
</evidence>
<evidence type="ECO:0000256" key="12">
    <source>
        <dbReference type="ARBA" id="ARBA00023316"/>
    </source>
</evidence>
<gene>
    <name evidence="16" type="ORF">CJ030_MR7G007474</name>
</gene>
<evidence type="ECO:0000256" key="4">
    <source>
        <dbReference type="ARBA" id="ARBA00022676"/>
    </source>
</evidence>
<keyword evidence="12" id="KW-0961">Cell wall biogenesis/degradation</keyword>
<name>A0A6A1V774_9ROSI</name>
<evidence type="ECO:0000256" key="14">
    <source>
        <dbReference type="SAM" id="MobiDB-lite"/>
    </source>
</evidence>
<feature type="compositionally biased region" description="Polar residues" evidence="14">
    <location>
        <begin position="7"/>
        <end position="26"/>
    </location>
</feature>
<organism evidence="16 17">
    <name type="scientific">Morella rubra</name>
    <name type="common">Chinese bayberry</name>
    <dbReference type="NCBI Taxonomy" id="262757"/>
    <lineage>
        <taxon>Eukaryota</taxon>
        <taxon>Viridiplantae</taxon>
        <taxon>Streptophyta</taxon>
        <taxon>Embryophyta</taxon>
        <taxon>Tracheophyta</taxon>
        <taxon>Spermatophyta</taxon>
        <taxon>Magnoliopsida</taxon>
        <taxon>eudicotyledons</taxon>
        <taxon>Gunneridae</taxon>
        <taxon>Pentapetalae</taxon>
        <taxon>rosids</taxon>
        <taxon>fabids</taxon>
        <taxon>Fagales</taxon>
        <taxon>Myricaceae</taxon>
        <taxon>Morella</taxon>
    </lineage>
</organism>
<keyword evidence="17" id="KW-1185">Reference proteome</keyword>
<sequence length="506" mass="56904">MDGFSNPRGSRTGATRESLSISNAVSSGPKKKWSNLMPLLVALVVVAEIAFLGRLDMVKNVALVDSWADLFYRSPPQDDLGLELLEADRMSEADGCEEWLEREDAVVYSRDFEKEPVLVSGAEKEWRSCSVGCQFGFNPGKTADAVFGLTQTTGTASVHRSMESSQYYLENNIAMARRRGYNIVMTTSLSSDVPVGYFSWAEYDIMAPVQPKTEKALAAAFISNCGARNFRLQALEALEKTNIKIDSYGGCHRNRDGRVDKVETLKRYRFSLAFENSNEEDYVTEKFFQSLVAGSVPVVVGAPNIQDFAPSPGSVLHIKELGDVEPVAKTMKYLAENPDAYNQSLRWKYEGPSDSFKALVDMAAVHSSCRLCIHLATMIRQKEEKSPGFKKRPCKCTRGSETVYHLYVRERGRFEMESIFMRSGNVTLGAMESAVLSKFNSLKHVPIWKEERPERIRGGDELKVYKLYPVGLTQREALYNFRFEGDAHLRRYLESNPCAKFEVVFV</sequence>
<feature type="domain" description="Fucosyltransferase C-terminal" evidence="15">
    <location>
        <begin position="214"/>
        <end position="380"/>
    </location>
</feature>
<keyword evidence="11" id="KW-0325">Glycoprotein</keyword>
<accession>A0A6A1V774</accession>
<dbReference type="Proteomes" id="UP000516437">
    <property type="component" value="Chromosome 7"/>
</dbReference>
<dbReference type="PANTHER" id="PTHR11929:SF220">
    <property type="entry name" value="FUCOSYLTRANSFERASE"/>
    <property type="match status" value="1"/>
</dbReference>
<proteinExistence type="inferred from homology"/>
<dbReference type="FunFam" id="3.40.50.11660:FF:000005">
    <property type="entry name" value="Glycoprotein 3-alpha-L-fucosyltransferase A"/>
    <property type="match status" value="1"/>
</dbReference>
<dbReference type="InterPro" id="IPR038577">
    <property type="entry name" value="GT10-like_C_sf"/>
</dbReference>
<comment type="subcellular location">
    <subcellularLocation>
        <location evidence="1 13">Golgi apparatus</location>
        <location evidence="1 13">Golgi stack membrane</location>
        <topology evidence="1 13">Single-pass type II membrane protein</topology>
    </subcellularLocation>
</comment>
<keyword evidence="6 13" id="KW-0812">Transmembrane</keyword>
<keyword evidence="5 13" id="KW-0808">Transferase</keyword>
<comment type="pathway">
    <text evidence="2">Protein modification; protein glycosylation.</text>
</comment>
<dbReference type="EC" id="2.4.1.-" evidence="13"/>
<keyword evidence="7" id="KW-0735">Signal-anchor</keyword>
<evidence type="ECO:0000256" key="8">
    <source>
        <dbReference type="ARBA" id="ARBA00022989"/>
    </source>
</evidence>
<dbReference type="InterPro" id="IPR001503">
    <property type="entry name" value="Glyco_trans_10"/>
</dbReference>
<dbReference type="PANTHER" id="PTHR11929">
    <property type="entry name" value="ALPHA- 1,3 -FUCOSYLTRANSFERASE"/>
    <property type="match status" value="1"/>
</dbReference>
<dbReference type="AlphaFoldDB" id="A0A6A1V774"/>
<comment type="caution">
    <text evidence="16">The sequence shown here is derived from an EMBL/GenBank/DDBJ whole genome shotgun (WGS) entry which is preliminary data.</text>
</comment>
<evidence type="ECO:0000256" key="9">
    <source>
        <dbReference type="ARBA" id="ARBA00023034"/>
    </source>
</evidence>
<keyword evidence="9 13" id="KW-0333">Golgi apparatus</keyword>
<keyword evidence="8" id="KW-1133">Transmembrane helix</keyword>
<comment type="similarity">
    <text evidence="3 13">Belongs to the glycosyltransferase 10 family.</text>
</comment>
<evidence type="ECO:0000256" key="2">
    <source>
        <dbReference type="ARBA" id="ARBA00004922"/>
    </source>
</evidence>
<evidence type="ECO:0000256" key="3">
    <source>
        <dbReference type="ARBA" id="ARBA00008919"/>
    </source>
</evidence>
<keyword evidence="4 13" id="KW-0328">Glycosyltransferase</keyword>
<evidence type="ECO:0000256" key="6">
    <source>
        <dbReference type="ARBA" id="ARBA00022692"/>
    </source>
</evidence>
<dbReference type="Gene3D" id="3.40.50.11660">
    <property type="entry name" value="Glycosyl transferase family 10, C-terminal domain"/>
    <property type="match status" value="1"/>
</dbReference>
<feature type="region of interest" description="Disordered" evidence="14">
    <location>
        <begin position="1"/>
        <end position="29"/>
    </location>
</feature>
<evidence type="ECO:0000256" key="7">
    <source>
        <dbReference type="ARBA" id="ARBA00022968"/>
    </source>
</evidence>
<evidence type="ECO:0000256" key="5">
    <source>
        <dbReference type="ARBA" id="ARBA00022679"/>
    </source>
</evidence>
<dbReference type="GO" id="GO:0008417">
    <property type="term" value="F:fucosyltransferase activity"/>
    <property type="evidence" value="ECO:0007669"/>
    <property type="project" value="InterPro"/>
</dbReference>
<dbReference type="GO" id="GO:0071555">
    <property type="term" value="P:cell wall organization"/>
    <property type="evidence" value="ECO:0007669"/>
    <property type="project" value="UniProtKB-KW"/>
</dbReference>
<evidence type="ECO:0000256" key="11">
    <source>
        <dbReference type="ARBA" id="ARBA00023180"/>
    </source>
</evidence>
<evidence type="ECO:0000259" key="15">
    <source>
        <dbReference type="Pfam" id="PF00852"/>
    </source>
</evidence>
<dbReference type="GO" id="GO:0032580">
    <property type="term" value="C:Golgi cisterna membrane"/>
    <property type="evidence" value="ECO:0007669"/>
    <property type="project" value="UniProtKB-SubCell"/>
</dbReference>
<evidence type="ECO:0000313" key="16">
    <source>
        <dbReference type="EMBL" id="KAB1208531.1"/>
    </source>
</evidence>
<dbReference type="OrthoDB" id="427096at2759"/>
<evidence type="ECO:0000256" key="10">
    <source>
        <dbReference type="ARBA" id="ARBA00023136"/>
    </source>
</evidence>
<dbReference type="UniPathway" id="UPA00378"/>
<reference evidence="16 17" key="1">
    <citation type="journal article" date="2019" name="Plant Biotechnol. J.">
        <title>The red bayberry genome and genetic basis of sex determination.</title>
        <authorList>
            <person name="Jia H.M."/>
            <person name="Jia H.J."/>
            <person name="Cai Q.L."/>
            <person name="Wang Y."/>
            <person name="Zhao H.B."/>
            <person name="Yang W.F."/>
            <person name="Wang G.Y."/>
            <person name="Li Y.H."/>
            <person name="Zhan D.L."/>
            <person name="Shen Y.T."/>
            <person name="Niu Q.F."/>
            <person name="Chang L."/>
            <person name="Qiu J."/>
            <person name="Zhao L."/>
            <person name="Xie H.B."/>
            <person name="Fu W.Y."/>
            <person name="Jin J."/>
            <person name="Li X.W."/>
            <person name="Jiao Y."/>
            <person name="Zhou C.C."/>
            <person name="Tu T."/>
            <person name="Chai C.Y."/>
            <person name="Gao J.L."/>
            <person name="Fan L.J."/>
            <person name="van de Weg E."/>
            <person name="Wang J.Y."/>
            <person name="Gao Z.S."/>
        </authorList>
    </citation>
    <scope>NUCLEOTIDE SEQUENCE [LARGE SCALE GENOMIC DNA]</scope>
    <source>
        <tissue evidence="16">Leaves</tissue>
    </source>
</reference>
<dbReference type="EMBL" id="RXIC02000025">
    <property type="protein sequence ID" value="KAB1208531.1"/>
    <property type="molecule type" value="Genomic_DNA"/>
</dbReference>
<dbReference type="InterPro" id="IPR055270">
    <property type="entry name" value="Glyco_tran_10_C"/>
</dbReference>
<protein>
    <recommendedName>
        <fullName evidence="13">Fucosyltransferase</fullName>
        <ecNumber evidence="13">2.4.1.-</ecNumber>
    </recommendedName>
</protein>
<keyword evidence="10" id="KW-0472">Membrane</keyword>
<evidence type="ECO:0000256" key="13">
    <source>
        <dbReference type="RuleBase" id="RU003832"/>
    </source>
</evidence>
<dbReference type="SUPFAM" id="SSF53756">
    <property type="entry name" value="UDP-Glycosyltransferase/glycogen phosphorylase"/>
    <property type="match status" value="1"/>
</dbReference>
<evidence type="ECO:0000256" key="1">
    <source>
        <dbReference type="ARBA" id="ARBA00004447"/>
    </source>
</evidence>
<dbReference type="Pfam" id="PF00852">
    <property type="entry name" value="Glyco_transf_10"/>
    <property type="match status" value="1"/>
</dbReference>